<keyword evidence="2" id="KW-1185">Reference proteome</keyword>
<accession>A0ACD5XI46</accession>
<name>A0ACD5XI46_AVESA</name>
<reference evidence="1" key="1">
    <citation type="submission" date="2021-05" db="EMBL/GenBank/DDBJ databases">
        <authorList>
            <person name="Scholz U."/>
            <person name="Mascher M."/>
            <person name="Fiebig A."/>
        </authorList>
    </citation>
    <scope>NUCLEOTIDE SEQUENCE [LARGE SCALE GENOMIC DNA]</scope>
</reference>
<sequence>MLFKAALHEAKEGFGPRDPRVRWALNNLFKLVSYTIFCFFWQRALKIEGRVMGPGHPGYANTMFLLAMVLSRERKGKDAEALARESIRILEEAGLGESPACIQRRMFLSNELVNLKQLAEAEILQRKILHTLELLKGWNSMDTAIAAENLGITLRFMGKVKESEELLERCLAVTKNILSEDHIQVASTLVHLANLTLISIISGVKAKNDLRRSHLVSGERLVNDSIRITQGILYTLREDGKKPNNAFAIERERIAATALLLEALRIVGLLDAGRISVQKHALFLKLPLERMKHGYFKIDAAGISDTCRQFIWPDKHLNGDTTLRIHFHKFEKFDYQYLEQALCKCISLYNEPHTRDIVSNALRQHYMVCLSSLISCSRQKSYIFNTPQMQDLLAESQQIMRELGEENNNIEVMDGLN</sequence>
<evidence type="ECO:0000313" key="2">
    <source>
        <dbReference type="Proteomes" id="UP001732700"/>
    </source>
</evidence>
<reference evidence="1" key="2">
    <citation type="submission" date="2025-09" db="UniProtKB">
        <authorList>
            <consortium name="EnsemblPlants"/>
        </authorList>
    </citation>
    <scope>IDENTIFICATION</scope>
</reference>
<dbReference type="EnsemblPlants" id="AVESA.00010b.r2.5AG0797750.1">
    <property type="protein sequence ID" value="AVESA.00010b.r2.5AG0797750.1.CDS"/>
    <property type="gene ID" value="AVESA.00010b.r2.5AG0797750"/>
</dbReference>
<evidence type="ECO:0000313" key="1">
    <source>
        <dbReference type="EnsemblPlants" id="AVESA.00010b.r2.5AG0797750.1.CDS"/>
    </source>
</evidence>
<protein>
    <submittedName>
        <fullName evidence="1">Uncharacterized protein</fullName>
    </submittedName>
</protein>
<proteinExistence type="predicted"/>
<dbReference type="Proteomes" id="UP001732700">
    <property type="component" value="Chromosome 5A"/>
</dbReference>
<organism evidence="1 2">
    <name type="scientific">Avena sativa</name>
    <name type="common">Oat</name>
    <dbReference type="NCBI Taxonomy" id="4498"/>
    <lineage>
        <taxon>Eukaryota</taxon>
        <taxon>Viridiplantae</taxon>
        <taxon>Streptophyta</taxon>
        <taxon>Embryophyta</taxon>
        <taxon>Tracheophyta</taxon>
        <taxon>Spermatophyta</taxon>
        <taxon>Magnoliopsida</taxon>
        <taxon>Liliopsida</taxon>
        <taxon>Poales</taxon>
        <taxon>Poaceae</taxon>
        <taxon>BOP clade</taxon>
        <taxon>Pooideae</taxon>
        <taxon>Poodae</taxon>
        <taxon>Poeae</taxon>
        <taxon>Poeae Chloroplast Group 1 (Aveneae type)</taxon>
        <taxon>Aveninae</taxon>
        <taxon>Avena</taxon>
    </lineage>
</organism>